<dbReference type="AlphaFoldDB" id="A0ABD2ZK59"/>
<protein>
    <submittedName>
        <fullName evidence="1">Uncharacterized protein</fullName>
    </submittedName>
</protein>
<reference evidence="1 2" key="1">
    <citation type="submission" date="2024-11" db="EMBL/GenBank/DDBJ databases">
        <title>A near-complete genome assembly of Cinchona calisaya.</title>
        <authorList>
            <person name="Lian D.C."/>
            <person name="Zhao X.W."/>
            <person name="Wei L."/>
        </authorList>
    </citation>
    <scope>NUCLEOTIDE SEQUENCE [LARGE SCALE GENOMIC DNA]</scope>
    <source>
        <tissue evidence="1">Nenye</tissue>
    </source>
</reference>
<organism evidence="1 2">
    <name type="scientific">Cinchona calisaya</name>
    <dbReference type="NCBI Taxonomy" id="153742"/>
    <lineage>
        <taxon>Eukaryota</taxon>
        <taxon>Viridiplantae</taxon>
        <taxon>Streptophyta</taxon>
        <taxon>Embryophyta</taxon>
        <taxon>Tracheophyta</taxon>
        <taxon>Spermatophyta</taxon>
        <taxon>Magnoliopsida</taxon>
        <taxon>eudicotyledons</taxon>
        <taxon>Gunneridae</taxon>
        <taxon>Pentapetalae</taxon>
        <taxon>asterids</taxon>
        <taxon>lamiids</taxon>
        <taxon>Gentianales</taxon>
        <taxon>Rubiaceae</taxon>
        <taxon>Cinchonoideae</taxon>
        <taxon>Cinchoneae</taxon>
        <taxon>Cinchona</taxon>
    </lineage>
</organism>
<dbReference type="EMBL" id="JBJUIK010000008">
    <property type="protein sequence ID" value="KAL3519796.1"/>
    <property type="molecule type" value="Genomic_DNA"/>
</dbReference>
<evidence type="ECO:0000313" key="2">
    <source>
        <dbReference type="Proteomes" id="UP001630127"/>
    </source>
</evidence>
<proteinExistence type="predicted"/>
<dbReference type="Proteomes" id="UP001630127">
    <property type="component" value="Unassembled WGS sequence"/>
</dbReference>
<sequence>MDDKRFYLLEEGLRRRVGDGKQIDTWEDKWVAGSSDGRIRTPKPNNCEQEMVSDVIRDCRWDEELIRNIFIEEDIDRILSIPFSTTGVKDRWM</sequence>
<accession>A0ABD2ZK59</accession>
<evidence type="ECO:0000313" key="1">
    <source>
        <dbReference type="EMBL" id="KAL3519796.1"/>
    </source>
</evidence>
<comment type="caution">
    <text evidence="1">The sequence shown here is derived from an EMBL/GenBank/DDBJ whole genome shotgun (WGS) entry which is preliminary data.</text>
</comment>
<gene>
    <name evidence="1" type="ORF">ACH5RR_017945</name>
</gene>
<keyword evidence="2" id="KW-1185">Reference proteome</keyword>
<name>A0ABD2ZK59_9GENT</name>